<dbReference type="CDD" id="cd00054">
    <property type="entry name" value="EGF_CA"/>
    <property type="match status" value="1"/>
</dbReference>
<evidence type="ECO:0000313" key="7">
    <source>
        <dbReference type="Proteomes" id="UP001159405"/>
    </source>
</evidence>
<dbReference type="Gene3D" id="2.10.25.10">
    <property type="entry name" value="Laminin"/>
    <property type="match status" value="1"/>
</dbReference>
<dbReference type="PROSITE" id="PS00010">
    <property type="entry name" value="ASX_HYDROXYL"/>
    <property type="match status" value="1"/>
</dbReference>
<dbReference type="EMBL" id="CALNXK010000100">
    <property type="protein sequence ID" value="CAH3154914.1"/>
    <property type="molecule type" value="Genomic_DNA"/>
</dbReference>
<dbReference type="PROSITE" id="PS01187">
    <property type="entry name" value="EGF_CA"/>
    <property type="match status" value="1"/>
</dbReference>
<dbReference type="InterPro" id="IPR000152">
    <property type="entry name" value="EGF-type_Asp/Asn_hydroxyl_site"/>
</dbReference>
<name>A0ABN8Q128_9CNID</name>
<dbReference type="InterPro" id="IPR000742">
    <property type="entry name" value="EGF"/>
</dbReference>
<feature type="domain" description="EGF-like" evidence="5">
    <location>
        <begin position="1"/>
        <end position="41"/>
    </location>
</feature>
<dbReference type="Proteomes" id="UP001159405">
    <property type="component" value="Unassembled WGS sequence"/>
</dbReference>
<organism evidence="6 7">
    <name type="scientific">Porites lobata</name>
    <dbReference type="NCBI Taxonomy" id="104759"/>
    <lineage>
        <taxon>Eukaryota</taxon>
        <taxon>Metazoa</taxon>
        <taxon>Cnidaria</taxon>
        <taxon>Anthozoa</taxon>
        <taxon>Hexacorallia</taxon>
        <taxon>Scleractinia</taxon>
        <taxon>Fungiina</taxon>
        <taxon>Poritidae</taxon>
        <taxon>Porites</taxon>
    </lineage>
</organism>
<dbReference type="Pfam" id="PF12947">
    <property type="entry name" value="EGF_3"/>
    <property type="match status" value="1"/>
</dbReference>
<accession>A0ABN8Q128</accession>
<keyword evidence="7" id="KW-1185">Reference proteome</keyword>
<keyword evidence="1 4" id="KW-0245">EGF-like domain</keyword>
<keyword evidence="2" id="KW-0732">Signal</keyword>
<dbReference type="InterPro" id="IPR001881">
    <property type="entry name" value="EGF-like_Ca-bd_dom"/>
</dbReference>
<dbReference type="InterPro" id="IPR024731">
    <property type="entry name" value="NELL2-like_EGF"/>
</dbReference>
<proteinExistence type="predicted"/>
<reference evidence="6 7" key="1">
    <citation type="submission" date="2022-05" db="EMBL/GenBank/DDBJ databases">
        <authorList>
            <consortium name="Genoscope - CEA"/>
            <person name="William W."/>
        </authorList>
    </citation>
    <scope>NUCLEOTIDE SEQUENCE [LARGE SCALE GENOMIC DNA]</scope>
</reference>
<evidence type="ECO:0000256" key="4">
    <source>
        <dbReference type="PROSITE-ProRule" id="PRU00076"/>
    </source>
</evidence>
<evidence type="ECO:0000256" key="2">
    <source>
        <dbReference type="ARBA" id="ARBA00022729"/>
    </source>
</evidence>
<dbReference type="SMART" id="SM00179">
    <property type="entry name" value="EGF_CA"/>
    <property type="match status" value="1"/>
</dbReference>
<comment type="caution">
    <text evidence="6">The sequence shown here is derived from an EMBL/GenBank/DDBJ whole genome shotgun (WGS) entry which is preliminary data.</text>
</comment>
<evidence type="ECO:0000256" key="1">
    <source>
        <dbReference type="ARBA" id="ARBA00022536"/>
    </source>
</evidence>
<sequence length="74" mass="7509">DINECVTNAHNCDANAFCNNTQGFYNCTCSPGYTGNGTSCNGSFVYKTSHVLLLAAGGGGGASNGYNGVDETGM</sequence>
<dbReference type="SUPFAM" id="SSF57196">
    <property type="entry name" value="EGF/Laminin"/>
    <property type="match status" value="1"/>
</dbReference>
<dbReference type="PROSITE" id="PS01186">
    <property type="entry name" value="EGF_2"/>
    <property type="match status" value="1"/>
</dbReference>
<comment type="caution">
    <text evidence="4">Lacks conserved residue(s) required for the propagation of feature annotation.</text>
</comment>
<dbReference type="InterPro" id="IPR018097">
    <property type="entry name" value="EGF_Ca-bd_CS"/>
</dbReference>
<evidence type="ECO:0000259" key="5">
    <source>
        <dbReference type="PROSITE" id="PS50026"/>
    </source>
</evidence>
<feature type="non-terminal residue" evidence="6">
    <location>
        <position position="1"/>
    </location>
</feature>
<protein>
    <recommendedName>
        <fullName evidence="5">EGF-like domain-containing protein</fullName>
    </recommendedName>
</protein>
<evidence type="ECO:0000313" key="6">
    <source>
        <dbReference type="EMBL" id="CAH3154914.1"/>
    </source>
</evidence>
<keyword evidence="3" id="KW-1015">Disulfide bond</keyword>
<evidence type="ECO:0000256" key="3">
    <source>
        <dbReference type="ARBA" id="ARBA00023157"/>
    </source>
</evidence>
<gene>
    <name evidence="6" type="ORF">PLOB_00001241</name>
</gene>
<dbReference type="PROSITE" id="PS50026">
    <property type="entry name" value="EGF_3"/>
    <property type="match status" value="1"/>
</dbReference>